<feature type="transmembrane region" description="Helical" evidence="7">
    <location>
        <begin position="129"/>
        <end position="152"/>
    </location>
</feature>
<evidence type="ECO:0000256" key="1">
    <source>
        <dbReference type="ARBA" id="ARBA00004141"/>
    </source>
</evidence>
<accession>A0A7J8T6L0</accession>
<evidence type="ECO:0000256" key="2">
    <source>
        <dbReference type="ARBA" id="ARBA00022692"/>
    </source>
</evidence>
<evidence type="ECO:0000259" key="8">
    <source>
        <dbReference type="Pfam" id="PF13962"/>
    </source>
</evidence>
<keyword evidence="5" id="KW-0040">ANK repeat</keyword>
<evidence type="ECO:0000256" key="5">
    <source>
        <dbReference type="ARBA" id="ARBA00023043"/>
    </source>
</evidence>
<feature type="domain" description="PGG" evidence="8">
    <location>
        <begin position="26"/>
        <end position="123"/>
    </location>
</feature>
<evidence type="ECO:0000313" key="9">
    <source>
        <dbReference type="EMBL" id="MBA0633685.1"/>
    </source>
</evidence>
<gene>
    <name evidence="9" type="ORF">Godav_005145</name>
</gene>
<sequence length="153" mass="16672">QHGVQSAGFIKPATPNPARNLKLTVIAFAGIFQVPSQYVNRKENIPPGLSLGEASIGQNHCFIIFFIFDAISLFTSLVVVVVHTSVVVIQSKAKKQLMVVINKILWLACMLVLVAYLALLFVVVGDERWLAIGVIINIVSVIMFATLGPCVIR</sequence>
<dbReference type="AlphaFoldDB" id="A0A7J8T6L0"/>
<reference evidence="9 10" key="1">
    <citation type="journal article" date="2019" name="Genome Biol. Evol.">
        <title>Insights into the evolution of the New World diploid cottons (Gossypium, subgenus Houzingenia) based on genome sequencing.</title>
        <authorList>
            <person name="Grover C.E."/>
            <person name="Arick M.A. 2nd"/>
            <person name="Thrash A."/>
            <person name="Conover J.L."/>
            <person name="Sanders W.S."/>
            <person name="Peterson D.G."/>
            <person name="Frelichowski J.E."/>
            <person name="Scheffler J.A."/>
            <person name="Scheffler B.E."/>
            <person name="Wendel J.F."/>
        </authorList>
    </citation>
    <scope>NUCLEOTIDE SEQUENCE [LARGE SCALE GENOMIC DNA]</scope>
    <source>
        <strain evidence="9">27</strain>
        <tissue evidence="9">Leaf</tissue>
    </source>
</reference>
<comment type="caution">
    <text evidence="9">The sequence shown here is derived from an EMBL/GenBank/DDBJ whole genome shotgun (WGS) entry which is preliminary data.</text>
</comment>
<evidence type="ECO:0000256" key="7">
    <source>
        <dbReference type="SAM" id="Phobius"/>
    </source>
</evidence>
<dbReference type="PANTHER" id="PTHR24186">
    <property type="entry name" value="PROTEIN PHOSPHATASE 1 REGULATORY SUBUNIT"/>
    <property type="match status" value="1"/>
</dbReference>
<dbReference type="Proteomes" id="UP000593561">
    <property type="component" value="Unassembled WGS sequence"/>
</dbReference>
<keyword evidence="4 7" id="KW-1133">Transmembrane helix</keyword>
<keyword evidence="3" id="KW-0677">Repeat</keyword>
<evidence type="ECO:0000313" key="10">
    <source>
        <dbReference type="Proteomes" id="UP000593561"/>
    </source>
</evidence>
<evidence type="ECO:0000256" key="4">
    <source>
        <dbReference type="ARBA" id="ARBA00022989"/>
    </source>
</evidence>
<keyword evidence="2 7" id="KW-0812">Transmembrane</keyword>
<evidence type="ECO:0000256" key="6">
    <source>
        <dbReference type="ARBA" id="ARBA00023136"/>
    </source>
</evidence>
<keyword evidence="6 7" id="KW-0472">Membrane</keyword>
<dbReference type="GO" id="GO:0005886">
    <property type="term" value="C:plasma membrane"/>
    <property type="evidence" value="ECO:0007669"/>
    <property type="project" value="TreeGrafter"/>
</dbReference>
<proteinExistence type="predicted"/>
<comment type="subcellular location">
    <subcellularLocation>
        <location evidence="1">Membrane</location>
        <topology evidence="1">Multi-pass membrane protein</topology>
    </subcellularLocation>
</comment>
<feature type="transmembrane region" description="Helical" evidence="7">
    <location>
        <begin position="62"/>
        <end position="83"/>
    </location>
</feature>
<feature type="transmembrane region" description="Helical" evidence="7">
    <location>
        <begin position="104"/>
        <end position="123"/>
    </location>
</feature>
<organism evidence="9 10">
    <name type="scientific">Gossypium davidsonii</name>
    <name type="common">Davidson's cotton</name>
    <name type="synonym">Gossypium klotzschianum subsp. davidsonii</name>
    <dbReference type="NCBI Taxonomy" id="34287"/>
    <lineage>
        <taxon>Eukaryota</taxon>
        <taxon>Viridiplantae</taxon>
        <taxon>Streptophyta</taxon>
        <taxon>Embryophyta</taxon>
        <taxon>Tracheophyta</taxon>
        <taxon>Spermatophyta</taxon>
        <taxon>Magnoliopsida</taxon>
        <taxon>eudicotyledons</taxon>
        <taxon>Gunneridae</taxon>
        <taxon>Pentapetalae</taxon>
        <taxon>rosids</taxon>
        <taxon>malvids</taxon>
        <taxon>Malvales</taxon>
        <taxon>Malvaceae</taxon>
        <taxon>Malvoideae</taxon>
        <taxon>Gossypium</taxon>
    </lineage>
</organism>
<feature type="non-terminal residue" evidence="9">
    <location>
        <position position="153"/>
    </location>
</feature>
<keyword evidence="10" id="KW-1185">Reference proteome</keyword>
<dbReference type="EMBL" id="JABFAC010110717">
    <property type="protein sequence ID" value="MBA0633685.1"/>
    <property type="molecule type" value="Genomic_DNA"/>
</dbReference>
<name>A0A7J8T6L0_GOSDV</name>
<dbReference type="InterPro" id="IPR026961">
    <property type="entry name" value="PGG_dom"/>
</dbReference>
<evidence type="ECO:0000256" key="3">
    <source>
        <dbReference type="ARBA" id="ARBA00022737"/>
    </source>
</evidence>
<protein>
    <recommendedName>
        <fullName evidence="8">PGG domain-containing protein</fullName>
    </recommendedName>
</protein>
<dbReference type="PANTHER" id="PTHR24186:SF18">
    <property type="entry name" value="ANKYRIN REPEAT FAMILY PROTEIN"/>
    <property type="match status" value="1"/>
</dbReference>
<dbReference type="Pfam" id="PF13962">
    <property type="entry name" value="PGG"/>
    <property type="match status" value="1"/>
</dbReference>